<evidence type="ECO:0000256" key="5">
    <source>
        <dbReference type="ARBA" id="ARBA00022801"/>
    </source>
</evidence>
<name>A0A9Q1C7N1_HOLLE</name>
<dbReference type="CDD" id="cd03714">
    <property type="entry name" value="RT_DIRS1"/>
    <property type="match status" value="1"/>
</dbReference>
<dbReference type="Proteomes" id="UP001152320">
    <property type="component" value="Chromosome 7"/>
</dbReference>
<dbReference type="EMBL" id="JAIZAY010000007">
    <property type="protein sequence ID" value="KAJ8039544.1"/>
    <property type="molecule type" value="Genomic_DNA"/>
</dbReference>
<keyword evidence="8" id="KW-0233">DNA recombination</keyword>
<evidence type="ECO:0000256" key="2">
    <source>
        <dbReference type="ARBA" id="ARBA00022695"/>
    </source>
</evidence>
<keyword evidence="13" id="KW-1185">Reference proteome</keyword>
<dbReference type="InterPro" id="IPR013762">
    <property type="entry name" value="Integrase-like_cat_sf"/>
</dbReference>
<dbReference type="GO" id="GO:0004519">
    <property type="term" value="F:endonuclease activity"/>
    <property type="evidence" value="ECO:0007669"/>
    <property type="project" value="UniProtKB-KW"/>
</dbReference>
<dbReference type="CDD" id="cd09275">
    <property type="entry name" value="RNase_HI_RT_DIRS1"/>
    <property type="match status" value="1"/>
</dbReference>
<reference evidence="12" key="1">
    <citation type="submission" date="2021-10" db="EMBL/GenBank/DDBJ databases">
        <title>Tropical sea cucumber genome reveals ecological adaptation and Cuvierian tubules defense mechanism.</title>
        <authorList>
            <person name="Chen T."/>
        </authorList>
    </citation>
    <scope>NUCLEOTIDE SEQUENCE</scope>
    <source>
        <strain evidence="12">Nanhai2018</strain>
        <tissue evidence="12">Muscle</tissue>
    </source>
</reference>
<sequence>MDGLPSVVQLMRVNCFMASIDLKDAYYSVPIDCDHRKYLRFEWNHNVYEYTCLPNGLASAPRVFTKLLKPVFSNLRKRGFNVVGYIDDIFIKGDTFNDCEQAVKATVNLLTELGFLVHDVKSEPEPKKEIRFLGFMLNSEKMTISPSFEKKEKTKEKSKMLLRASSVKIRNLAEIIGVLVANFPGVEFGPLYYRSLERDKIRALKRAKGDFDSMVCISSESRADLLWWIKTIDTASKLIEHGKPSQTLNCDASNIGWGAVLGYGSRRGVWNSEQRRLHINERELLAIYFGLKTLCSKLGSVHLRILSDSSVAVSYINRMGGTKSPKCNVIAKSIWLWCIQQNIWISAAHISGARNEYADYLSRLKQATTEWSLSKQVFHQIEAMYGSPDVDLFASRFNTKLPTFVSWKPDPIALAIDAFSLDWKNYKFYAFPPFSLVGKCLQKISADNATGILVAPLWTTQPWFVTLLEMLVAQPSIIRLKRFRTALQKQDVSPKAADIILAGWRPSTQKQYFSSLTKWISFCSRRQTNPFHTTIRHVLDFLLELFEAGLGYSSINTAKSMLSTFVSEPKEAVEVGKKFLVKKFMKGVFELRTPRPKYDNIWDVAIVLNYIKELGSNESLSLKLLSHKVVMLTVLVSAQRCQTICSLDLDYLDKQSDDFVFYVQDMLKQSRPGKVGLKITFSKFKEDERVCVYSLIEHYIERTKALRNQSKLVISYRKPHAPVGAETINRWIREVLEAAGVNTKMFTAHSTRVAASSAMHDKGVAIQDIMKTAGWSNAETFARFYKKPIIKKESSCTNALLR</sequence>
<dbReference type="InterPro" id="IPR010998">
    <property type="entry name" value="Integrase_recombinase_N"/>
</dbReference>
<dbReference type="Gene3D" id="3.30.420.10">
    <property type="entry name" value="Ribonuclease H-like superfamily/Ribonuclease H"/>
    <property type="match status" value="1"/>
</dbReference>
<feature type="domain" description="Tyr recombinase" evidence="10">
    <location>
        <begin position="594"/>
        <end position="798"/>
    </location>
</feature>
<organism evidence="12 13">
    <name type="scientific">Holothuria leucospilota</name>
    <name type="common">Black long sea cucumber</name>
    <name type="synonym">Mertensiothuria leucospilota</name>
    <dbReference type="NCBI Taxonomy" id="206669"/>
    <lineage>
        <taxon>Eukaryota</taxon>
        <taxon>Metazoa</taxon>
        <taxon>Echinodermata</taxon>
        <taxon>Eleutherozoa</taxon>
        <taxon>Echinozoa</taxon>
        <taxon>Holothuroidea</taxon>
        <taxon>Aspidochirotacea</taxon>
        <taxon>Aspidochirotida</taxon>
        <taxon>Holothuriidae</taxon>
        <taxon>Holothuria</taxon>
    </lineage>
</organism>
<dbReference type="PROSITE" id="PS51900">
    <property type="entry name" value="CB"/>
    <property type="match status" value="1"/>
</dbReference>
<dbReference type="Gene3D" id="1.10.443.10">
    <property type="entry name" value="Intergrase catalytic core"/>
    <property type="match status" value="1"/>
</dbReference>
<evidence type="ECO:0000256" key="7">
    <source>
        <dbReference type="ARBA" id="ARBA00023125"/>
    </source>
</evidence>
<proteinExistence type="predicted"/>
<accession>A0A9Q1C7N1</accession>
<dbReference type="InterPro" id="IPR043502">
    <property type="entry name" value="DNA/RNA_pol_sf"/>
</dbReference>
<dbReference type="Gene3D" id="3.30.70.270">
    <property type="match status" value="1"/>
</dbReference>
<dbReference type="InterPro" id="IPR002104">
    <property type="entry name" value="Integrase_catalytic"/>
</dbReference>
<feature type="domain" description="Reverse transcriptase" evidence="9">
    <location>
        <begin position="1"/>
        <end position="137"/>
    </location>
</feature>
<keyword evidence="6" id="KW-0695">RNA-directed DNA polymerase</keyword>
<feature type="domain" description="Core-binding (CB)" evidence="11">
    <location>
        <begin position="491"/>
        <end position="570"/>
    </location>
</feature>
<gene>
    <name evidence="12" type="ORF">HOLleu_17299</name>
</gene>
<dbReference type="GO" id="GO:0003677">
    <property type="term" value="F:DNA binding"/>
    <property type="evidence" value="ECO:0007669"/>
    <property type="project" value="UniProtKB-KW"/>
</dbReference>
<dbReference type="GO" id="GO:0003964">
    <property type="term" value="F:RNA-directed DNA polymerase activity"/>
    <property type="evidence" value="ECO:0007669"/>
    <property type="project" value="UniProtKB-KW"/>
</dbReference>
<evidence type="ECO:0000259" key="10">
    <source>
        <dbReference type="PROSITE" id="PS51898"/>
    </source>
</evidence>
<keyword evidence="1" id="KW-0808">Transferase</keyword>
<evidence type="ECO:0000256" key="3">
    <source>
        <dbReference type="ARBA" id="ARBA00022722"/>
    </source>
</evidence>
<evidence type="ECO:0000259" key="11">
    <source>
        <dbReference type="PROSITE" id="PS51900"/>
    </source>
</evidence>
<dbReference type="Pfam" id="PF17917">
    <property type="entry name" value="RT_RNaseH"/>
    <property type="match status" value="1"/>
</dbReference>
<dbReference type="Gene3D" id="3.10.10.10">
    <property type="entry name" value="HIV Type 1 Reverse Transcriptase, subunit A, domain 1"/>
    <property type="match status" value="1"/>
</dbReference>
<evidence type="ECO:0000256" key="8">
    <source>
        <dbReference type="ARBA" id="ARBA00023172"/>
    </source>
</evidence>
<evidence type="ECO:0000256" key="4">
    <source>
        <dbReference type="ARBA" id="ARBA00022759"/>
    </source>
</evidence>
<protein>
    <submittedName>
        <fullName evidence="12">Uncharacterized protein</fullName>
    </submittedName>
</protein>
<evidence type="ECO:0000259" key="9">
    <source>
        <dbReference type="PROSITE" id="PS50878"/>
    </source>
</evidence>
<dbReference type="InterPro" id="IPR011010">
    <property type="entry name" value="DNA_brk_join_enz"/>
</dbReference>
<keyword evidence="2" id="KW-0548">Nucleotidyltransferase</keyword>
<dbReference type="PANTHER" id="PTHR33050">
    <property type="entry name" value="REVERSE TRANSCRIPTASE DOMAIN-CONTAINING PROTEIN"/>
    <property type="match status" value="1"/>
</dbReference>
<dbReference type="Pfam" id="PF00589">
    <property type="entry name" value="Phage_integrase"/>
    <property type="match status" value="1"/>
</dbReference>
<comment type="caution">
    <text evidence="12">The sequence shown here is derived from an EMBL/GenBank/DDBJ whole genome shotgun (WGS) entry which is preliminary data.</text>
</comment>
<evidence type="ECO:0000313" key="12">
    <source>
        <dbReference type="EMBL" id="KAJ8039544.1"/>
    </source>
</evidence>
<dbReference type="InterPro" id="IPR043128">
    <property type="entry name" value="Rev_trsase/Diguanyl_cyclase"/>
</dbReference>
<dbReference type="GO" id="GO:0006310">
    <property type="term" value="P:DNA recombination"/>
    <property type="evidence" value="ECO:0007669"/>
    <property type="project" value="UniProtKB-KW"/>
</dbReference>
<keyword evidence="5" id="KW-0378">Hydrolase</keyword>
<dbReference type="SUPFAM" id="SSF56672">
    <property type="entry name" value="DNA/RNA polymerases"/>
    <property type="match status" value="1"/>
</dbReference>
<keyword evidence="7" id="KW-0238">DNA-binding</keyword>
<keyword evidence="3" id="KW-0540">Nuclease</keyword>
<dbReference type="Pfam" id="PF00078">
    <property type="entry name" value="RVT_1"/>
    <property type="match status" value="1"/>
</dbReference>
<dbReference type="InterPro" id="IPR041373">
    <property type="entry name" value="RT_RNaseH"/>
</dbReference>
<keyword evidence="4" id="KW-0255">Endonuclease</keyword>
<dbReference type="AlphaFoldDB" id="A0A9Q1C7N1"/>
<evidence type="ECO:0000256" key="1">
    <source>
        <dbReference type="ARBA" id="ARBA00022679"/>
    </source>
</evidence>
<dbReference type="SUPFAM" id="SSF56349">
    <property type="entry name" value="DNA breaking-rejoining enzymes"/>
    <property type="match status" value="1"/>
</dbReference>
<dbReference type="InterPro" id="IPR044068">
    <property type="entry name" value="CB"/>
</dbReference>
<dbReference type="GO" id="GO:0015074">
    <property type="term" value="P:DNA integration"/>
    <property type="evidence" value="ECO:0007669"/>
    <property type="project" value="InterPro"/>
</dbReference>
<dbReference type="InterPro" id="IPR000477">
    <property type="entry name" value="RT_dom"/>
</dbReference>
<evidence type="ECO:0000256" key="6">
    <source>
        <dbReference type="ARBA" id="ARBA00022918"/>
    </source>
</evidence>
<dbReference type="InterPro" id="IPR036397">
    <property type="entry name" value="RNaseH_sf"/>
</dbReference>
<dbReference type="GO" id="GO:0016787">
    <property type="term" value="F:hydrolase activity"/>
    <property type="evidence" value="ECO:0007669"/>
    <property type="project" value="UniProtKB-KW"/>
</dbReference>
<dbReference type="PANTHER" id="PTHR33050:SF7">
    <property type="entry name" value="RIBONUCLEASE H"/>
    <property type="match status" value="1"/>
</dbReference>
<dbReference type="OrthoDB" id="5988448at2759"/>
<evidence type="ECO:0000313" key="13">
    <source>
        <dbReference type="Proteomes" id="UP001152320"/>
    </source>
</evidence>
<dbReference type="Gene3D" id="1.10.150.130">
    <property type="match status" value="1"/>
</dbReference>
<dbReference type="PROSITE" id="PS51898">
    <property type="entry name" value="TYR_RECOMBINASE"/>
    <property type="match status" value="1"/>
</dbReference>
<dbReference type="PROSITE" id="PS50878">
    <property type="entry name" value="RT_POL"/>
    <property type="match status" value="1"/>
</dbReference>
<dbReference type="InterPro" id="IPR052055">
    <property type="entry name" value="Hepadnavirus_pol/RT"/>
</dbReference>